<sequence length="327" mass="37113">MEYNQTTQEGQFPPTPEINATNTSGQTSPFQNQQTPLPTPPKKNNTSIIIAAIVAAVLLILGSGVYYYTTSTASSEQEQRAYDALDKSNSSADFQAFLDRYPNSKYTNDVRERMDEFKQMENSWSQIQNSSNTTDFISFKDKFSNSFYSNLCDQKIDSLDWVRAQSLGTAEAYNAYMEQHPQGRYFSEASVAQGQKQDQEITEAEYAGVTQTIATFYDAFGDNDENRIAGCITPVMEQFLSKKKATKADVMNIISNMFNEHIEECDFNVNNNYNIVKNGSNYNVTFSVDQHITRDNEGKTFGSYQVQVKMDQNFMIQSLIMKEISQR</sequence>
<evidence type="ECO:0000256" key="1">
    <source>
        <dbReference type="SAM" id="MobiDB-lite"/>
    </source>
</evidence>
<dbReference type="Proteomes" id="UP000541425">
    <property type="component" value="Unassembled WGS sequence"/>
</dbReference>
<organism evidence="3 4">
    <name type="scientific">Alloprevotella rava</name>
    <dbReference type="NCBI Taxonomy" id="671218"/>
    <lineage>
        <taxon>Bacteria</taxon>
        <taxon>Pseudomonadati</taxon>
        <taxon>Bacteroidota</taxon>
        <taxon>Bacteroidia</taxon>
        <taxon>Bacteroidales</taxon>
        <taxon>Prevotellaceae</taxon>
        <taxon>Alloprevotella</taxon>
    </lineage>
</organism>
<proteinExistence type="predicted"/>
<keyword evidence="2" id="KW-0812">Transmembrane</keyword>
<name>A0A7W5UFQ4_9BACT</name>
<reference evidence="3 4" key="1">
    <citation type="submission" date="2020-08" db="EMBL/GenBank/DDBJ databases">
        <title>Genomic Encyclopedia of Type Strains, Phase IV (KMG-IV): sequencing the most valuable type-strain genomes for metagenomic binning, comparative biology and taxonomic classification.</title>
        <authorList>
            <person name="Goeker M."/>
        </authorList>
    </citation>
    <scope>NUCLEOTIDE SEQUENCE [LARGE SCALE GENOMIC DNA]</scope>
    <source>
        <strain evidence="3 4">DSM 22548</strain>
    </source>
</reference>
<keyword evidence="2" id="KW-1133">Transmembrane helix</keyword>
<protein>
    <recommendedName>
        <fullName evidence="5">DUF4878 domain-containing protein</fullName>
    </recommendedName>
</protein>
<evidence type="ECO:0008006" key="5">
    <source>
        <dbReference type="Google" id="ProtNLM"/>
    </source>
</evidence>
<accession>A0A7W5UFQ4</accession>
<dbReference type="EMBL" id="JACICA010000012">
    <property type="protein sequence ID" value="MBB3703398.1"/>
    <property type="molecule type" value="Genomic_DNA"/>
</dbReference>
<feature type="region of interest" description="Disordered" evidence="1">
    <location>
        <begin position="1"/>
        <end position="41"/>
    </location>
</feature>
<feature type="compositionally biased region" description="Polar residues" evidence="1">
    <location>
        <begin position="18"/>
        <end position="30"/>
    </location>
</feature>
<evidence type="ECO:0000313" key="4">
    <source>
        <dbReference type="Proteomes" id="UP000541425"/>
    </source>
</evidence>
<feature type="compositionally biased region" description="Polar residues" evidence="1">
    <location>
        <begin position="1"/>
        <end position="10"/>
    </location>
</feature>
<comment type="caution">
    <text evidence="3">The sequence shown here is derived from an EMBL/GenBank/DDBJ whole genome shotgun (WGS) entry which is preliminary data.</text>
</comment>
<dbReference type="AlphaFoldDB" id="A0A7W5UFQ4"/>
<evidence type="ECO:0000256" key="2">
    <source>
        <dbReference type="SAM" id="Phobius"/>
    </source>
</evidence>
<gene>
    <name evidence="3" type="ORF">FHS60_001887</name>
</gene>
<evidence type="ECO:0000313" key="3">
    <source>
        <dbReference type="EMBL" id="MBB3703398.1"/>
    </source>
</evidence>
<feature type="compositionally biased region" description="Low complexity" evidence="1">
    <location>
        <begin position="31"/>
        <end position="41"/>
    </location>
</feature>
<dbReference type="RefSeq" id="WP_183697731.1">
    <property type="nucleotide sequence ID" value="NZ_JACICA010000012.1"/>
</dbReference>
<keyword evidence="2" id="KW-0472">Membrane</keyword>
<feature type="transmembrane region" description="Helical" evidence="2">
    <location>
        <begin position="48"/>
        <end position="68"/>
    </location>
</feature>